<dbReference type="SUPFAM" id="SSF55166">
    <property type="entry name" value="Hedgehog/DD-peptidase"/>
    <property type="match status" value="1"/>
</dbReference>
<keyword evidence="4" id="KW-1185">Reference proteome</keyword>
<feature type="chain" id="PRO_5045028786" description="Peptidase M15C domain-containing protein" evidence="1">
    <location>
        <begin position="21"/>
        <end position="256"/>
    </location>
</feature>
<dbReference type="InterPro" id="IPR009045">
    <property type="entry name" value="Zn_M74/Hedgehog-like"/>
</dbReference>
<evidence type="ECO:0000259" key="2">
    <source>
        <dbReference type="Pfam" id="PF13539"/>
    </source>
</evidence>
<dbReference type="CDD" id="cd14845">
    <property type="entry name" value="L-Ala-D-Glu_peptidase_like"/>
    <property type="match status" value="1"/>
</dbReference>
<keyword evidence="1" id="KW-0732">Signal</keyword>
<evidence type="ECO:0000313" key="4">
    <source>
        <dbReference type="Proteomes" id="UP000835287"/>
    </source>
</evidence>
<dbReference type="RefSeq" id="WP_249452855.1">
    <property type="nucleotide sequence ID" value="NZ_CP076534.1"/>
</dbReference>
<feature type="domain" description="Peptidase M15C" evidence="2">
    <location>
        <begin position="114"/>
        <end position="175"/>
    </location>
</feature>
<dbReference type="PROSITE" id="PS51257">
    <property type="entry name" value="PROKAR_LIPOPROTEIN"/>
    <property type="match status" value="1"/>
</dbReference>
<reference evidence="3 4" key="1">
    <citation type="submission" date="2021-02" db="EMBL/GenBank/DDBJ databases">
        <authorList>
            <person name="Pothier F. J."/>
        </authorList>
    </citation>
    <scope>NUCLEOTIDE SEQUENCE [LARGE SCALE GENOMIC DNA]</scope>
    <source>
        <strain evidence="3 4">301</strain>
    </source>
</reference>
<dbReference type="EMBL" id="HG992338">
    <property type="protein sequence ID" value="CAE6814506.1"/>
    <property type="molecule type" value="Genomic_DNA"/>
</dbReference>
<protein>
    <recommendedName>
        <fullName evidence="2">Peptidase M15C domain-containing protein</fullName>
    </recommendedName>
</protein>
<dbReference type="Pfam" id="PF13539">
    <property type="entry name" value="Peptidase_M15_4"/>
    <property type="match status" value="1"/>
</dbReference>
<proteinExistence type="predicted"/>
<name>A0ABN7MLG9_9XANT</name>
<evidence type="ECO:0000313" key="3">
    <source>
        <dbReference type="EMBL" id="CAE6814506.1"/>
    </source>
</evidence>
<evidence type="ECO:0000256" key="1">
    <source>
        <dbReference type="SAM" id="SignalP"/>
    </source>
</evidence>
<dbReference type="EMBL" id="HG992338">
    <property type="protein sequence ID" value="CAE6814490.1"/>
    <property type="molecule type" value="Genomic_DNA"/>
</dbReference>
<dbReference type="Gene3D" id="3.30.1380.10">
    <property type="match status" value="1"/>
</dbReference>
<sequence>MKSRSKYFPVSAAIALMAVAGCSTIKPAPSNPTPLSLGWTTPKQHGPVYRLFHPKQERIWKGVSPSLREKVEAVLAQLAAEGFEVRPVEGYRSPERQAVLMASASGVTSVGAWSSCHNYGLALDAAVFVDGEPSWNLEDPHVMAGYLRFGELSEIVGLNWGGRWTSPKDYPHVELKTECGQAKWAYRQGRKPPTFEVADEEPSSYLIARALAPSWCPPGTDWACAAWGLEKPLAWNWTTPARVCLATFPKNSKNIS</sequence>
<dbReference type="Proteomes" id="UP000835287">
    <property type="component" value="Chromosome"/>
</dbReference>
<dbReference type="InterPro" id="IPR039561">
    <property type="entry name" value="Peptidase_M15C"/>
</dbReference>
<accession>A0ABN7MLG9</accession>
<organism evidence="3 4">
    <name type="scientific">Xanthomonas arboricola pv. corylina</name>
    <dbReference type="NCBI Taxonomy" id="487821"/>
    <lineage>
        <taxon>Bacteria</taxon>
        <taxon>Pseudomonadati</taxon>
        <taxon>Pseudomonadota</taxon>
        <taxon>Gammaproteobacteria</taxon>
        <taxon>Lysobacterales</taxon>
        <taxon>Lysobacteraceae</taxon>
        <taxon>Xanthomonas</taxon>
    </lineage>
</organism>
<gene>
    <name evidence="3" type="ORF">XAC301_32130</name>
</gene>
<feature type="signal peptide" evidence="1">
    <location>
        <begin position="1"/>
        <end position="20"/>
    </location>
</feature>